<evidence type="ECO:0000313" key="3">
    <source>
        <dbReference type="EMBL" id="AFZ26294.1"/>
    </source>
</evidence>
<dbReference type="Gene3D" id="3.40.50.2000">
    <property type="entry name" value="Glycogen Phosphorylase B"/>
    <property type="match status" value="2"/>
</dbReference>
<dbReference type="Pfam" id="PF13439">
    <property type="entry name" value="Glyco_transf_4"/>
    <property type="match status" value="1"/>
</dbReference>
<name>K9X2I5_9NOST</name>
<keyword evidence="4" id="KW-1185">Reference proteome</keyword>
<dbReference type="InterPro" id="IPR028098">
    <property type="entry name" value="Glyco_trans_4-like_N"/>
</dbReference>
<dbReference type="AlphaFoldDB" id="K9X2I5"/>
<dbReference type="eggNOG" id="COG0438">
    <property type="taxonomic scope" value="Bacteria"/>
</dbReference>
<dbReference type="EMBL" id="CP003642">
    <property type="protein sequence ID" value="AFZ26294.1"/>
    <property type="molecule type" value="Genomic_DNA"/>
</dbReference>
<protein>
    <submittedName>
        <fullName evidence="3">Glycosyltransferase</fullName>
    </submittedName>
</protein>
<dbReference type="RefSeq" id="WP_015209536.1">
    <property type="nucleotide sequence ID" value="NC_019757.1"/>
</dbReference>
<dbReference type="Proteomes" id="UP000010475">
    <property type="component" value="Chromosome"/>
</dbReference>
<dbReference type="GO" id="GO:0016757">
    <property type="term" value="F:glycosyltransferase activity"/>
    <property type="evidence" value="ECO:0007669"/>
    <property type="project" value="InterPro"/>
</dbReference>
<organism evidence="3 4">
    <name type="scientific">Cylindrospermum stagnale PCC 7417</name>
    <dbReference type="NCBI Taxonomy" id="56107"/>
    <lineage>
        <taxon>Bacteria</taxon>
        <taxon>Bacillati</taxon>
        <taxon>Cyanobacteriota</taxon>
        <taxon>Cyanophyceae</taxon>
        <taxon>Nostocales</taxon>
        <taxon>Nostocaceae</taxon>
        <taxon>Cylindrospermum</taxon>
    </lineage>
</organism>
<dbReference type="STRING" id="56107.Cylst_4194"/>
<evidence type="ECO:0000259" key="2">
    <source>
        <dbReference type="Pfam" id="PF13439"/>
    </source>
</evidence>
<keyword evidence="3" id="KW-0808">Transferase</keyword>
<reference evidence="3 4" key="1">
    <citation type="submission" date="2012-06" db="EMBL/GenBank/DDBJ databases">
        <title>Finished chromosome of genome of Cylindrospermum stagnale PCC 7417.</title>
        <authorList>
            <consortium name="US DOE Joint Genome Institute"/>
            <person name="Gugger M."/>
            <person name="Coursin T."/>
            <person name="Rippka R."/>
            <person name="Tandeau De Marsac N."/>
            <person name="Huntemann M."/>
            <person name="Wei C.-L."/>
            <person name="Han J."/>
            <person name="Detter J.C."/>
            <person name="Han C."/>
            <person name="Tapia R."/>
            <person name="Chen A."/>
            <person name="Kyrpides N."/>
            <person name="Mavromatis K."/>
            <person name="Markowitz V."/>
            <person name="Szeto E."/>
            <person name="Ivanova N."/>
            <person name="Pagani I."/>
            <person name="Pati A."/>
            <person name="Goodwin L."/>
            <person name="Nordberg H.P."/>
            <person name="Cantor M.N."/>
            <person name="Hua S.X."/>
            <person name="Woyke T."/>
            <person name="Kerfeld C.A."/>
        </authorList>
    </citation>
    <scope>NUCLEOTIDE SEQUENCE [LARGE SCALE GENOMIC DNA]</scope>
    <source>
        <strain evidence="3 4">PCC 7417</strain>
    </source>
</reference>
<evidence type="ECO:0000313" key="4">
    <source>
        <dbReference type="Proteomes" id="UP000010475"/>
    </source>
</evidence>
<dbReference type="OrthoDB" id="9787617at2"/>
<accession>K9X2I5</accession>
<dbReference type="HOGENOM" id="CLU_009583_0_0_3"/>
<dbReference type="SUPFAM" id="SSF53756">
    <property type="entry name" value="UDP-Glycosyltransferase/glycogen phosphorylase"/>
    <property type="match status" value="1"/>
</dbReference>
<dbReference type="CDD" id="cd03820">
    <property type="entry name" value="GT4_AmsD-like"/>
    <property type="match status" value="1"/>
</dbReference>
<gene>
    <name evidence="3" type="ORF">Cylst_4194</name>
</gene>
<dbReference type="PANTHER" id="PTHR12526:SF630">
    <property type="entry name" value="GLYCOSYLTRANSFERASE"/>
    <property type="match status" value="1"/>
</dbReference>
<dbReference type="Pfam" id="PF00534">
    <property type="entry name" value="Glycos_transf_1"/>
    <property type="match status" value="1"/>
</dbReference>
<feature type="domain" description="Glycosyltransferase subfamily 4-like N-terminal" evidence="2">
    <location>
        <begin position="13"/>
        <end position="170"/>
    </location>
</feature>
<proteinExistence type="predicted"/>
<dbReference type="InterPro" id="IPR001296">
    <property type="entry name" value="Glyco_trans_1"/>
</dbReference>
<feature type="domain" description="Glycosyl transferase family 1" evidence="1">
    <location>
        <begin position="188"/>
        <end position="346"/>
    </location>
</feature>
<dbReference type="PANTHER" id="PTHR12526">
    <property type="entry name" value="GLYCOSYLTRANSFERASE"/>
    <property type="match status" value="1"/>
</dbReference>
<evidence type="ECO:0000259" key="1">
    <source>
        <dbReference type="Pfam" id="PF00534"/>
    </source>
</evidence>
<dbReference type="KEGG" id="csg:Cylst_4194"/>
<sequence>MKITLVISHFGHGGAERVLVLLAKAFGDQGHEVKVVTLSTTETDFYSLPKGTYRLALGMMRTSPNLLNALGNNFYRLLKLRHAICSTDPDIVISFLTEANVLTLLSLIATKYPIIATEHNDPRFIACGKIWDWLRRFTYPYAAKIVSVSRGVNDAFDWLAINKKTVIYNPFLRVEDQEIITDLPKGFDINKKWVISMGRLSEQKGFDILLSAFAKIADRHPTWQLLILGKGNIQQQEKLEKMKEDLGLTKQVILPGAIKNPFPILKKAKLFVMASRREGFPMAHGEAMACGLPVIATDCHSGPREIIRHNLDGILVPNEDISALATAMDHLMSNEKERQRLAIRAPEVTERFSLENVISMWEALFKKVLSNNN</sequence>